<evidence type="ECO:0000256" key="3">
    <source>
        <dbReference type="ARBA" id="ARBA00022574"/>
    </source>
</evidence>
<name>A0A1Y2H6X0_9FUNG</name>
<comment type="subcellular location">
    <subcellularLocation>
        <location evidence="1">Nucleus</location>
    </subcellularLocation>
</comment>
<gene>
    <name evidence="12" type="ORF">BCR44DRAFT_37964</name>
</gene>
<keyword evidence="8" id="KW-0539">Nucleus</keyword>
<dbReference type="InterPro" id="IPR045145">
    <property type="entry name" value="PTHR15271"/>
</dbReference>
<evidence type="ECO:0000256" key="5">
    <source>
        <dbReference type="ARBA" id="ARBA00022763"/>
    </source>
</evidence>
<dbReference type="InterPro" id="IPR001680">
    <property type="entry name" value="WD40_rpt"/>
</dbReference>
<evidence type="ECO:0000313" key="13">
    <source>
        <dbReference type="Proteomes" id="UP000193411"/>
    </source>
</evidence>
<feature type="repeat" description="WD" evidence="9">
    <location>
        <begin position="33"/>
        <end position="55"/>
    </location>
</feature>
<dbReference type="PANTHER" id="PTHR15271:SF4">
    <property type="entry name" value="CHROMATIN ASSEMBLY FACTOR 1 SUBUNIT B"/>
    <property type="match status" value="1"/>
</dbReference>
<reference evidence="12 13" key="1">
    <citation type="submission" date="2016-07" db="EMBL/GenBank/DDBJ databases">
        <title>Pervasive Adenine N6-methylation of Active Genes in Fungi.</title>
        <authorList>
            <consortium name="DOE Joint Genome Institute"/>
            <person name="Mondo S.J."/>
            <person name="Dannebaum R.O."/>
            <person name="Kuo R.C."/>
            <person name="Labutti K."/>
            <person name="Haridas S."/>
            <person name="Kuo A."/>
            <person name="Salamov A."/>
            <person name="Ahrendt S.R."/>
            <person name="Lipzen A."/>
            <person name="Sullivan W."/>
            <person name="Andreopoulos W.B."/>
            <person name="Clum A."/>
            <person name="Lindquist E."/>
            <person name="Daum C."/>
            <person name="Ramamoorthy G.K."/>
            <person name="Gryganskyi A."/>
            <person name="Culley D."/>
            <person name="Magnuson J.K."/>
            <person name="James T.Y."/>
            <person name="O'Malley M.A."/>
            <person name="Stajich J.E."/>
            <person name="Spatafora J.W."/>
            <person name="Visel A."/>
            <person name="Grigoriev I.V."/>
        </authorList>
    </citation>
    <scope>NUCLEOTIDE SEQUENCE [LARGE SCALE GENOMIC DNA]</scope>
    <source>
        <strain evidence="12 13">PL171</strain>
    </source>
</reference>
<feature type="compositionally biased region" description="Low complexity" evidence="10">
    <location>
        <begin position="186"/>
        <end position="198"/>
    </location>
</feature>
<feature type="region of interest" description="Disordered" evidence="10">
    <location>
        <begin position="180"/>
        <end position="202"/>
    </location>
</feature>
<dbReference type="OrthoDB" id="71227at2759"/>
<organism evidence="12 13">
    <name type="scientific">Catenaria anguillulae PL171</name>
    <dbReference type="NCBI Taxonomy" id="765915"/>
    <lineage>
        <taxon>Eukaryota</taxon>
        <taxon>Fungi</taxon>
        <taxon>Fungi incertae sedis</taxon>
        <taxon>Blastocladiomycota</taxon>
        <taxon>Blastocladiomycetes</taxon>
        <taxon>Blastocladiales</taxon>
        <taxon>Catenariaceae</taxon>
        <taxon>Catenaria</taxon>
    </lineage>
</organism>
<keyword evidence="3 9" id="KW-0853">WD repeat</keyword>
<comment type="caution">
    <text evidence="12">The sequence shown here is derived from an EMBL/GenBank/DDBJ whole genome shotgun (WGS) entry which is preliminary data.</text>
</comment>
<evidence type="ECO:0000256" key="10">
    <source>
        <dbReference type="SAM" id="MobiDB-lite"/>
    </source>
</evidence>
<evidence type="ECO:0000259" key="11">
    <source>
        <dbReference type="Pfam" id="PF24105"/>
    </source>
</evidence>
<keyword evidence="7" id="KW-0234">DNA repair</keyword>
<dbReference type="GO" id="GO:0006335">
    <property type="term" value="P:DNA replication-dependent chromatin assembly"/>
    <property type="evidence" value="ECO:0007669"/>
    <property type="project" value="InterPro"/>
</dbReference>
<dbReference type="SMART" id="SM00320">
    <property type="entry name" value="WD40"/>
    <property type="match status" value="6"/>
</dbReference>
<dbReference type="Gene3D" id="2.130.10.10">
    <property type="entry name" value="YVTN repeat-like/Quinoprotein amine dehydrogenase"/>
    <property type="match status" value="3"/>
</dbReference>
<feature type="region of interest" description="Disordered" evidence="10">
    <location>
        <begin position="510"/>
        <end position="533"/>
    </location>
</feature>
<dbReference type="GO" id="GO:0033186">
    <property type="term" value="C:CAF-1 complex"/>
    <property type="evidence" value="ECO:0007669"/>
    <property type="project" value="TreeGrafter"/>
</dbReference>
<protein>
    <submittedName>
        <fullName evidence="12">WD40-repeat-containing domain protein</fullName>
    </submittedName>
</protein>
<keyword evidence="4" id="KW-0677">Repeat</keyword>
<dbReference type="SUPFAM" id="SSF50978">
    <property type="entry name" value="WD40 repeat-like"/>
    <property type="match status" value="1"/>
</dbReference>
<evidence type="ECO:0000313" key="12">
    <source>
        <dbReference type="EMBL" id="ORZ29443.1"/>
    </source>
</evidence>
<evidence type="ECO:0000256" key="2">
    <source>
        <dbReference type="ARBA" id="ARBA00007306"/>
    </source>
</evidence>
<dbReference type="PROSITE" id="PS50294">
    <property type="entry name" value="WD_REPEATS_REGION"/>
    <property type="match status" value="1"/>
</dbReference>
<dbReference type="Pfam" id="PF24105">
    <property type="entry name" value="Beta-prop_CAF1B_HIR1"/>
    <property type="match status" value="1"/>
</dbReference>
<dbReference type="STRING" id="765915.A0A1Y2H6X0"/>
<feature type="repeat" description="WD" evidence="9">
    <location>
        <begin position="147"/>
        <end position="180"/>
    </location>
</feature>
<dbReference type="InterPro" id="IPR015943">
    <property type="entry name" value="WD40/YVTN_repeat-like_dom_sf"/>
</dbReference>
<dbReference type="InterPro" id="IPR055410">
    <property type="entry name" value="Beta-prop_CAF1B_HIR1"/>
</dbReference>
<evidence type="ECO:0000256" key="1">
    <source>
        <dbReference type="ARBA" id="ARBA00004123"/>
    </source>
</evidence>
<accession>A0A1Y2H6X0</accession>
<evidence type="ECO:0000256" key="7">
    <source>
        <dbReference type="ARBA" id="ARBA00023204"/>
    </source>
</evidence>
<dbReference type="AlphaFoldDB" id="A0A1Y2H6X0"/>
<dbReference type="GO" id="GO:0006281">
    <property type="term" value="P:DNA repair"/>
    <property type="evidence" value="ECO:0007669"/>
    <property type="project" value="UniProtKB-KW"/>
</dbReference>
<evidence type="ECO:0000256" key="8">
    <source>
        <dbReference type="ARBA" id="ARBA00023242"/>
    </source>
</evidence>
<evidence type="ECO:0000256" key="4">
    <source>
        <dbReference type="ARBA" id="ARBA00022737"/>
    </source>
</evidence>
<evidence type="ECO:0000256" key="9">
    <source>
        <dbReference type="PROSITE-ProRule" id="PRU00221"/>
    </source>
</evidence>
<sequence>MHAKTVQIAWHKAQSISSLDFCPSPSDPLNLKFATAGQDNAVRLWAISSSSSSSSSDSHYDTDSVSFLSTLHGHLAGVNIVRWAPSPTSTSTPTSTSAVRLASADNAGSILLWSPSPTPTFHATLAGGDTDEDPSDYKEHWRATHVLQGHKHEVNDIAWSPCGKYLASVGTDQTLRIWQVPPPPTASSSSSAGTSSTAQVIGSAHDHSDVIQGVAWDPRGQLVATQAVDRAVYVYAVTMQAVPGAAGRKVAVLKKVAECKNGAASKLYSDPTTTPTSFFRRLAFSPDGSLLVTPAGLLALAPNNAPTDTTSTAPAHAVHVYTRALVPLAQPSLSLPGYASPAWCIRFCPTFFHPHSSAASQSSPKSLALPYRMLFAVGSDDALVLYDTSHLDLPLAVLKNLHVYRYQDIAWSPNGNVLVAASHDGYCSLIVLAADAKDREWLRKVQVGDPEYPFGAPVSATSATSANTGATAAAAHVVPNVGQVQPEQPQVHILQVKKKRIQPTLISAFAAPSPPATSLDSSPAGGSGPNASG</sequence>
<evidence type="ECO:0000256" key="6">
    <source>
        <dbReference type="ARBA" id="ARBA00022853"/>
    </source>
</evidence>
<dbReference type="Proteomes" id="UP000193411">
    <property type="component" value="Unassembled WGS sequence"/>
</dbReference>
<dbReference type="PANTHER" id="PTHR15271">
    <property type="entry name" value="CHROMATIN ASSEMBLY FACTOR 1 SUBUNIT B"/>
    <property type="match status" value="1"/>
</dbReference>
<comment type="similarity">
    <text evidence="2">Belongs to the WD repeat HIR1 family.</text>
</comment>
<dbReference type="GO" id="GO:0006334">
    <property type="term" value="P:nucleosome assembly"/>
    <property type="evidence" value="ECO:0007669"/>
    <property type="project" value="TreeGrafter"/>
</dbReference>
<keyword evidence="5" id="KW-0227">DNA damage</keyword>
<dbReference type="InterPro" id="IPR036322">
    <property type="entry name" value="WD40_repeat_dom_sf"/>
</dbReference>
<dbReference type="PROSITE" id="PS50082">
    <property type="entry name" value="WD_REPEATS_2"/>
    <property type="match status" value="2"/>
</dbReference>
<dbReference type="EMBL" id="MCFL01000194">
    <property type="protein sequence ID" value="ORZ29443.1"/>
    <property type="molecule type" value="Genomic_DNA"/>
</dbReference>
<proteinExistence type="inferred from homology"/>
<keyword evidence="6" id="KW-0156">Chromatin regulator</keyword>
<feature type="domain" description="CAF1B/HIR1 beta-propeller" evidence="11">
    <location>
        <begin position="1"/>
        <end position="434"/>
    </location>
</feature>
<keyword evidence="13" id="KW-1185">Reference proteome</keyword>
<dbReference type="GO" id="GO:0005634">
    <property type="term" value="C:nucleus"/>
    <property type="evidence" value="ECO:0007669"/>
    <property type="project" value="UniProtKB-SubCell"/>
</dbReference>